<dbReference type="SUPFAM" id="SSF51735">
    <property type="entry name" value="NAD(P)-binding Rossmann-fold domains"/>
    <property type="match status" value="1"/>
</dbReference>
<dbReference type="PANTHER" id="PTHR44085">
    <property type="entry name" value="SEPIAPTERIN REDUCTASE"/>
    <property type="match status" value="1"/>
</dbReference>
<dbReference type="Gene3D" id="3.40.50.720">
    <property type="entry name" value="NAD(P)-binding Rossmann-like Domain"/>
    <property type="match status" value="1"/>
</dbReference>
<dbReference type="EMBL" id="JBHRTS010000010">
    <property type="protein sequence ID" value="MFC3195747.1"/>
    <property type="molecule type" value="Genomic_DNA"/>
</dbReference>
<evidence type="ECO:0000256" key="2">
    <source>
        <dbReference type="ARBA" id="ARBA00022490"/>
    </source>
</evidence>
<evidence type="ECO:0000313" key="5">
    <source>
        <dbReference type="EMBL" id="MFC3195747.1"/>
    </source>
</evidence>
<evidence type="ECO:0000313" key="6">
    <source>
        <dbReference type="Proteomes" id="UP001595533"/>
    </source>
</evidence>
<dbReference type="InterPro" id="IPR051721">
    <property type="entry name" value="Biopterin_syn/organic_redct"/>
</dbReference>
<proteinExistence type="predicted"/>
<dbReference type="Proteomes" id="UP001595533">
    <property type="component" value="Unassembled WGS sequence"/>
</dbReference>
<dbReference type="PANTHER" id="PTHR44085:SF2">
    <property type="entry name" value="SEPIAPTERIN REDUCTASE"/>
    <property type="match status" value="1"/>
</dbReference>
<evidence type="ECO:0000256" key="1">
    <source>
        <dbReference type="ARBA" id="ARBA00004496"/>
    </source>
</evidence>
<organism evidence="5 6">
    <name type="scientific">Marinicella sediminis</name>
    <dbReference type="NCBI Taxonomy" id="1792834"/>
    <lineage>
        <taxon>Bacteria</taxon>
        <taxon>Pseudomonadati</taxon>
        <taxon>Pseudomonadota</taxon>
        <taxon>Gammaproteobacteria</taxon>
        <taxon>Lysobacterales</taxon>
        <taxon>Marinicellaceae</taxon>
        <taxon>Marinicella</taxon>
    </lineage>
</organism>
<evidence type="ECO:0000256" key="3">
    <source>
        <dbReference type="ARBA" id="ARBA00022857"/>
    </source>
</evidence>
<dbReference type="PRINTS" id="PR00081">
    <property type="entry name" value="GDHRDH"/>
</dbReference>
<keyword evidence="6" id="KW-1185">Reference proteome</keyword>
<keyword evidence="3" id="KW-0521">NADP</keyword>
<dbReference type="RefSeq" id="WP_077412531.1">
    <property type="nucleotide sequence ID" value="NZ_JBHRTS010000010.1"/>
</dbReference>
<comment type="caution">
    <text evidence="5">The sequence shown here is derived from an EMBL/GenBank/DDBJ whole genome shotgun (WGS) entry which is preliminary data.</text>
</comment>
<reference evidence="6" key="1">
    <citation type="journal article" date="2019" name="Int. J. Syst. Evol. Microbiol.">
        <title>The Global Catalogue of Microorganisms (GCM) 10K type strain sequencing project: providing services to taxonomists for standard genome sequencing and annotation.</title>
        <authorList>
            <consortium name="The Broad Institute Genomics Platform"/>
            <consortium name="The Broad Institute Genome Sequencing Center for Infectious Disease"/>
            <person name="Wu L."/>
            <person name="Ma J."/>
        </authorList>
    </citation>
    <scope>NUCLEOTIDE SEQUENCE [LARGE SCALE GENOMIC DNA]</scope>
    <source>
        <strain evidence="6">KCTC 42953</strain>
    </source>
</reference>
<sequence length="243" mass="26867">MTAITFIAGGSKGLGLAMLQRFQKAGHQVIEFSRSGDGKTHLNCDMSQPDEARQVFKSAFNNAAKDPELRSVNLIINAATLTPFGELAQYATAEMEQHLTINIHSTMTLLHEFMTAFQDRAIGKGLAYMSSGAARRAIPGLGIYSASKAFFERFIDTLATEQQSQSNPVKCLIINPGVMNTDMQAEIRQQHVDDFPMLPWWQELHDKGQLADPVDVAEVCYQLISESGENGGYYTAQEYLNKP</sequence>
<gene>
    <name evidence="5" type="ORF">ACFODZ_15940</name>
</gene>
<keyword evidence="4" id="KW-0560">Oxidoreductase</keyword>
<keyword evidence="2" id="KW-0963">Cytoplasm</keyword>
<name>A0ABV7JK93_9GAMM</name>
<dbReference type="InterPro" id="IPR036291">
    <property type="entry name" value="NAD(P)-bd_dom_sf"/>
</dbReference>
<comment type="subcellular location">
    <subcellularLocation>
        <location evidence="1">Cytoplasm</location>
    </subcellularLocation>
</comment>
<evidence type="ECO:0000256" key="4">
    <source>
        <dbReference type="ARBA" id="ARBA00023002"/>
    </source>
</evidence>
<dbReference type="Pfam" id="PF00106">
    <property type="entry name" value="adh_short"/>
    <property type="match status" value="1"/>
</dbReference>
<accession>A0ABV7JK93</accession>
<dbReference type="InterPro" id="IPR002347">
    <property type="entry name" value="SDR_fam"/>
</dbReference>
<protein>
    <submittedName>
        <fullName evidence="5">SDR family NAD(P)-dependent oxidoreductase</fullName>
    </submittedName>
</protein>